<evidence type="ECO:0000313" key="3">
    <source>
        <dbReference type="EMBL" id="ADV82937.1"/>
    </source>
</evidence>
<keyword evidence="1" id="KW-1133">Transmembrane helix</keyword>
<dbReference type="RefSeq" id="WP_013568670.1">
    <property type="nucleotide sequence ID" value="NC_014963.1"/>
</dbReference>
<dbReference type="Proteomes" id="UP000006844">
    <property type="component" value="Chromosome"/>
</dbReference>
<name>E8V8F8_TERSS</name>
<keyword evidence="1" id="KW-0812">Transmembrane</keyword>
<keyword evidence="4" id="KW-1185">Reference proteome</keyword>
<dbReference type="OrthoDB" id="128043at2"/>
<feature type="chain" id="PRO_5003229335" description="YtkA-like domain-containing protein" evidence="2">
    <location>
        <begin position="25"/>
        <end position="497"/>
    </location>
</feature>
<dbReference type="KEGG" id="tsa:AciPR4_2135"/>
<dbReference type="eggNOG" id="ENOG502Z814">
    <property type="taxonomic scope" value="Bacteria"/>
</dbReference>
<gene>
    <name evidence="3" type="ordered locus">AciPR4_2135</name>
</gene>
<keyword evidence="2" id="KW-0732">Signal</keyword>
<protein>
    <recommendedName>
        <fullName evidence="5">YtkA-like domain-containing protein</fullName>
    </recommendedName>
</protein>
<evidence type="ECO:0000313" key="4">
    <source>
        <dbReference type="Proteomes" id="UP000006844"/>
    </source>
</evidence>
<dbReference type="STRING" id="401053.AciPR4_2135"/>
<organism evidence="3 4">
    <name type="scientific">Terriglobus saanensis (strain ATCC BAA-1853 / DSM 23119 / SP1PR4)</name>
    <dbReference type="NCBI Taxonomy" id="401053"/>
    <lineage>
        <taxon>Bacteria</taxon>
        <taxon>Pseudomonadati</taxon>
        <taxon>Acidobacteriota</taxon>
        <taxon>Terriglobia</taxon>
        <taxon>Terriglobales</taxon>
        <taxon>Acidobacteriaceae</taxon>
        <taxon>Terriglobus</taxon>
    </lineage>
</organism>
<evidence type="ECO:0008006" key="5">
    <source>
        <dbReference type="Google" id="ProtNLM"/>
    </source>
</evidence>
<reference evidence="3 4" key="1">
    <citation type="journal article" date="2012" name="Stand. Genomic Sci.">
        <title>Complete genome sequence of Terriglobus saanensis type strain SP1PR4(T), an Acidobacteria from tundra soil.</title>
        <authorList>
            <person name="Rawat S.R."/>
            <person name="Mannisto M.K."/>
            <person name="Starovoytov V."/>
            <person name="Goodwin L."/>
            <person name="Nolan M."/>
            <person name="Hauser L."/>
            <person name="Land M."/>
            <person name="Davenport K.W."/>
            <person name="Woyke T."/>
            <person name="Haggblom M.M."/>
        </authorList>
    </citation>
    <scope>NUCLEOTIDE SEQUENCE</scope>
    <source>
        <strain evidence="4">ATCC BAA-1853 / DSM 23119 / SP1PR4</strain>
    </source>
</reference>
<proteinExistence type="predicted"/>
<keyword evidence="1" id="KW-0472">Membrane</keyword>
<dbReference type="EMBL" id="CP002467">
    <property type="protein sequence ID" value="ADV82937.1"/>
    <property type="molecule type" value="Genomic_DNA"/>
</dbReference>
<feature type="signal peptide" evidence="2">
    <location>
        <begin position="1"/>
        <end position="24"/>
    </location>
</feature>
<evidence type="ECO:0000256" key="1">
    <source>
        <dbReference type="SAM" id="Phobius"/>
    </source>
</evidence>
<accession>E8V8F8</accession>
<feature type="transmembrane region" description="Helical" evidence="1">
    <location>
        <begin position="146"/>
        <end position="168"/>
    </location>
</feature>
<evidence type="ECO:0000256" key="2">
    <source>
        <dbReference type="SAM" id="SignalP"/>
    </source>
</evidence>
<dbReference type="HOGENOM" id="CLU_555397_0_0_0"/>
<dbReference type="AlphaFoldDB" id="E8V8F8"/>
<sequence>MSTRNLPTCLLLLLLTLCTLPAYAHVGSKDIFEEVSKGPYKLYVTIRTPTVIPGVATVEIRSSGTLPDRIEATATPMTGPAAEHPPAPDILQSSKEDPHFYTGTLWIMASGSWEVRFSIHGASGSQTVAIPVPASALSTLAMKRGVAVSLVLLGTFLVLGMAGIFGAAVRESSLVPDATPSPAGRRKALLVTVVTFAVICALLWKANKWWNVEAALASMKIYRPLSMTPELRGDSLSLILGNPGAEQKEQTQQRSNHDFIPDHGKMMHLYVIRQPDLDVAFHLHPTLHGSEFDLDLPQMPPGHYSLYGDVVHANGFPETLVSSIDIPTTQHGVALAADDAGGSPAPLSAGMLGPRYPLPDGYTMVWSQPASLTANTGYSLHFRLLDPSGADVKDMQPYLGMAGHAAFVKTDGTVFAHVHPEGSAAMAAMMLANNGGSNSEMPEGQSMSEMPGMSTGPAVTNAVEFPYGFPSAGRYRIFVQMKHGNTVETGAFDAMVH</sequence>
<feature type="transmembrane region" description="Helical" evidence="1">
    <location>
        <begin position="188"/>
        <end position="204"/>
    </location>
</feature>